<dbReference type="GO" id="GO:0055085">
    <property type="term" value="P:transmembrane transport"/>
    <property type="evidence" value="ECO:0007669"/>
    <property type="project" value="InterPro"/>
</dbReference>
<evidence type="ECO:0000256" key="2">
    <source>
        <dbReference type="ARBA" id="ARBA00008017"/>
    </source>
</evidence>
<feature type="transmembrane region" description="Helical" evidence="7">
    <location>
        <begin position="145"/>
        <end position="163"/>
    </location>
</feature>
<dbReference type="Gene3D" id="3.30.70.100">
    <property type="match status" value="1"/>
</dbReference>
<dbReference type="AlphaFoldDB" id="A0A2H0RKG9"/>
<dbReference type="Proteomes" id="UP000230833">
    <property type="component" value="Unassembled WGS sequence"/>
</dbReference>
<dbReference type="InterPro" id="IPR049278">
    <property type="entry name" value="MS_channel_C"/>
</dbReference>
<feature type="transmembrane region" description="Helical" evidence="7">
    <location>
        <begin position="28"/>
        <end position="47"/>
    </location>
</feature>
<accession>A0A2H0RKG9</accession>
<dbReference type="Gene3D" id="2.30.30.60">
    <property type="match status" value="1"/>
</dbReference>
<dbReference type="InterPro" id="IPR010920">
    <property type="entry name" value="LSM_dom_sf"/>
</dbReference>
<dbReference type="PANTHER" id="PTHR30566">
    <property type="entry name" value="YNAI-RELATED MECHANOSENSITIVE ION CHANNEL"/>
    <property type="match status" value="1"/>
</dbReference>
<dbReference type="SUPFAM" id="SSF50182">
    <property type="entry name" value="Sm-like ribonucleoproteins"/>
    <property type="match status" value="1"/>
</dbReference>
<feature type="domain" description="Mechanosensitive ion channel MscS C-terminal" evidence="9">
    <location>
        <begin position="261"/>
        <end position="344"/>
    </location>
</feature>
<comment type="caution">
    <text evidence="11">The sequence shown here is derived from an EMBL/GenBank/DDBJ whole genome shotgun (WGS) entry which is preliminary data.</text>
</comment>
<dbReference type="InterPro" id="IPR006685">
    <property type="entry name" value="MscS_channel_2nd"/>
</dbReference>
<evidence type="ECO:0000256" key="4">
    <source>
        <dbReference type="ARBA" id="ARBA00022692"/>
    </source>
</evidence>
<dbReference type="SUPFAM" id="SSF82689">
    <property type="entry name" value="Mechanosensitive channel protein MscS (YggB), C-terminal domain"/>
    <property type="match status" value="1"/>
</dbReference>
<dbReference type="GO" id="GO:0005886">
    <property type="term" value="C:plasma membrane"/>
    <property type="evidence" value="ECO:0007669"/>
    <property type="project" value="UniProtKB-SubCell"/>
</dbReference>
<evidence type="ECO:0000313" key="11">
    <source>
        <dbReference type="EMBL" id="PIR47051.1"/>
    </source>
</evidence>
<evidence type="ECO:0000256" key="7">
    <source>
        <dbReference type="SAM" id="Phobius"/>
    </source>
</evidence>
<organism evidence="11 12">
    <name type="scientific">Candidatus Vogelbacteria bacterium CG10_big_fil_rev_8_21_14_0_10_45_14</name>
    <dbReference type="NCBI Taxonomy" id="1975042"/>
    <lineage>
        <taxon>Bacteria</taxon>
        <taxon>Candidatus Vogeliibacteriota</taxon>
    </lineage>
</organism>
<feature type="domain" description="Mechanosensitive ion channel MscS" evidence="8">
    <location>
        <begin position="187"/>
        <end position="252"/>
    </location>
</feature>
<dbReference type="Pfam" id="PF21088">
    <property type="entry name" value="MS_channel_1st"/>
    <property type="match status" value="1"/>
</dbReference>
<dbReference type="Pfam" id="PF21082">
    <property type="entry name" value="MS_channel_3rd"/>
    <property type="match status" value="1"/>
</dbReference>
<evidence type="ECO:0000256" key="3">
    <source>
        <dbReference type="ARBA" id="ARBA00022475"/>
    </source>
</evidence>
<dbReference type="PANTHER" id="PTHR30566:SF25">
    <property type="entry name" value="INNER MEMBRANE PROTEIN"/>
    <property type="match status" value="1"/>
</dbReference>
<evidence type="ECO:0000313" key="12">
    <source>
        <dbReference type="Proteomes" id="UP000230833"/>
    </source>
</evidence>
<evidence type="ECO:0000259" key="10">
    <source>
        <dbReference type="Pfam" id="PF21088"/>
    </source>
</evidence>
<dbReference type="InterPro" id="IPR011014">
    <property type="entry name" value="MscS_channel_TM-2"/>
</dbReference>
<proteinExistence type="inferred from homology"/>
<evidence type="ECO:0000256" key="5">
    <source>
        <dbReference type="ARBA" id="ARBA00022989"/>
    </source>
</evidence>
<feature type="transmembrane region" description="Helical" evidence="7">
    <location>
        <begin position="76"/>
        <end position="95"/>
    </location>
</feature>
<feature type="domain" description="Mechanosensitive ion channel transmembrane helices 2/3" evidence="10">
    <location>
        <begin position="149"/>
        <end position="185"/>
    </location>
</feature>
<protein>
    <submittedName>
        <fullName evidence="11">Mechanosensitive ion channel protein MscS</fullName>
    </submittedName>
</protein>
<evidence type="ECO:0000256" key="6">
    <source>
        <dbReference type="ARBA" id="ARBA00023136"/>
    </source>
</evidence>
<dbReference type="InterPro" id="IPR011066">
    <property type="entry name" value="MscS_channel_C_sf"/>
</dbReference>
<dbReference type="Gene3D" id="1.10.287.1260">
    <property type="match status" value="1"/>
</dbReference>
<keyword evidence="4 7" id="KW-0812">Transmembrane</keyword>
<dbReference type="Pfam" id="PF00924">
    <property type="entry name" value="MS_channel_2nd"/>
    <property type="match status" value="1"/>
</dbReference>
<dbReference type="InterPro" id="IPR049142">
    <property type="entry name" value="MS_channel_1st"/>
</dbReference>
<dbReference type="InterPro" id="IPR023408">
    <property type="entry name" value="MscS_beta-dom_sf"/>
</dbReference>
<keyword evidence="5 7" id="KW-1133">Transmembrane helix</keyword>
<comment type="similarity">
    <text evidence="2">Belongs to the MscS (TC 1.A.23) family.</text>
</comment>
<name>A0A2H0RKG9_9BACT</name>
<sequence length="354" mass="39832">MLFLNDFLNAPFWQVEYFGNTLCSYAEAFLMLIVATFVFWLFQHIILARLRELAKNTTSDIDDTLIEIISSIQPGFYILVAFYLAIQTLLIPEIVEKVVNVVVLVWVVSVAVSSGHKILSYSLSRYVGTKDDASTKASIRLMSNLGKWVLYIVGFLFVLQNLGIDVTSIMAGLGIGGIAIALALQSVLSDLFSSFAIYLDKPFEHGDFIVAGAHMGTVEKIGIKSTRLKALQGEEIVISNKELTTARVQNFKKLEARRVLFAFGVVYGTASEVMDRIPVLVQRVIGGIEKVRFDRAHFMRFGESSLDFEVVYYAQTSDYNMYMDMHQKILLGIKRAFEKESIEMAFPTRTIYTL</sequence>
<evidence type="ECO:0000256" key="1">
    <source>
        <dbReference type="ARBA" id="ARBA00004651"/>
    </source>
</evidence>
<keyword evidence="3" id="KW-1003">Cell membrane</keyword>
<reference evidence="11 12" key="1">
    <citation type="submission" date="2017-09" db="EMBL/GenBank/DDBJ databases">
        <title>Depth-based differentiation of microbial function through sediment-hosted aquifers and enrichment of novel symbionts in the deep terrestrial subsurface.</title>
        <authorList>
            <person name="Probst A.J."/>
            <person name="Ladd B."/>
            <person name="Jarett J.K."/>
            <person name="Geller-Mcgrath D.E."/>
            <person name="Sieber C.M."/>
            <person name="Emerson J.B."/>
            <person name="Anantharaman K."/>
            <person name="Thomas B.C."/>
            <person name="Malmstrom R."/>
            <person name="Stieglmeier M."/>
            <person name="Klingl A."/>
            <person name="Woyke T."/>
            <person name="Ryan C.M."/>
            <person name="Banfield J.F."/>
        </authorList>
    </citation>
    <scope>NUCLEOTIDE SEQUENCE [LARGE SCALE GENOMIC DNA]</scope>
    <source>
        <strain evidence="11">CG10_big_fil_rev_8_21_14_0_10_45_14</strain>
    </source>
</reference>
<comment type="subcellular location">
    <subcellularLocation>
        <location evidence="1">Cell membrane</location>
        <topology evidence="1">Multi-pass membrane protein</topology>
    </subcellularLocation>
</comment>
<feature type="transmembrane region" description="Helical" evidence="7">
    <location>
        <begin position="101"/>
        <end position="124"/>
    </location>
</feature>
<evidence type="ECO:0000259" key="8">
    <source>
        <dbReference type="Pfam" id="PF00924"/>
    </source>
</evidence>
<keyword evidence="6 7" id="KW-0472">Membrane</keyword>
<gene>
    <name evidence="11" type="ORF">COV07_00970</name>
</gene>
<feature type="transmembrane region" description="Helical" evidence="7">
    <location>
        <begin position="169"/>
        <end position="188"/>
    </location>
</feature>
<dbReference type="EMBL" id="PCYL01000011">
    <property type="protein sequence ID" value="PIR47051.1"/>
    <property type="molecule type" value="Genomic_DNA"/>
</dbReference>
<evidence type="ECO:0000259" key="9">
    <source>
        <dbReference type="Pfam" id="PF21082"/>
    </source>
</evidence>
<dbReference type="SUPFAM" id="SSF82861">
    <property type="entry name" value="Mechanosensitive channel protein MscS (YggB), transmembrane region"/>
    <property type="match status" value="1"/>
</dbReference>